<accession>G0R5G9</accession>
<dbReference type="InParanoid" id="G0R5G9"/>
<dbReference type="RefSeq" id="XP_004024175.1">
    <property type="nucleotide sequence ID" value="XM_004024126.1"/>
</dbReference>
<dbReference type="EMBL" id="GL984375">
    <property type="protein sequence ID" value="EGR27291.1"/>
    <property type="molecule type" value="Genomic_DNA"/>
</dbReference>
<dbReference type="Proteomes" id="UP000008983">
    <property type="component" value="Unassembled WGS sequence"/>
</dbReference>
<gene>
    <name evidence="2" type="ORF">IMG5_198830</name>
</gene>
<keyword evidence="3" id="KW-1185">Reference proteome</keyword>
<name>G0R5G9_ICHMU</name>
<evidence type="ECO:0000256" key="1">
    <source>
        <dbReference type="SAM" id="MobiDB-lite"/>
    </source>
</evidence>
<reference evidence="2 3" key="1">
    <citation type="submission" date="2011-07" db="EMBL/GenBank/DDBJ databases">
        <authorList>
            <person name="Coyne R."/>
            <person name="Brami D."/>
            <person name="Johnson J."/>
            <person name="Hostetler J."/>
            <person name="Hannick L."/>
            <person name="Clark T."/>
            <person name="Cassidy-Hanley D."/>
            <person name="Inman J."/>
        </authorList>
    </citation>
    <scope>NUCLEOTIDE SEQUENCE [LARGE SCALE GENOMIC DNA]</scope>
    <source>
        <strain evidence="2 3">G5</strain>
    </source>
</reference>
<organism evidence="2 3">
    <name type="scientific">Ichthyophthirius multifiliis</name>
    <name type="common">White spot disease agent</name>
    <name type="synonym">Ich</name>
    <dbReference type="NCBI Taxonomy" id="5932"/>
    <lineage>
        <taxon>Eukaryota</taxon>
        <taxon>Sar</taxon>
        <taxon>Alveolata</taxon>
        <taxon>Ciliophora</taxon>
        <taxon>Intramacronucleata</taxon>
        <taxon>Oligohymenophorea</taxon>
        <taxon>Hymenostomatida</taxon>
        <taxon>Ophryoglenina</taxon>
        <taxon>Ichthyophthirius</taxon>
    </lineage>
</organism>
<sequence length="116" mass="13955">MKTKNTLDNAISNKIQPEQLKDNIFQEKELLIRELKEKLDKARQDEQHLVDRLYILEKQNKELAYIKENFDNHIERLNRRISELSENQQNQQNYVKFSNDNKQSQQSALKKTVAKR</sequence>
<feature type="compositionally biased region" description="Polar residues" evidence="1">
    <location>
        <begin position="94"/>
        <end position="109"/>
    </location>
</feature>
<feature type="region of interest" description="Disordered" evidence="1">
    <location>
        <begin position="85"/>
        <end position="116"/>
    </location>
</feature>
<proteinExistence type="predicted"/>
<evidence type="ECO:0000313" key="3">
    <source>
        <dbReference type="Proteomes" id="UP000008983"/>
    </source>
</evidence>
<protein>
    <submittedName>
        <fullName evidence="2">Uncharacterized protein</fullName>
    </submittedName>
</protein>
<evidence type="ECO:0000313" key="2">
    <source>
        <dbReference type="EMBL" id="EGR27291.1"/>
    </source>
</evidence>
<dbReference type="AlphaFoldDB" id="G0R5G9"/>
<dbReference type="GeneID" id="14903358"/>